<evidence type="ECO:0000313" key="2">
    <source>
        <dbReference type="Proteomes" id="UP000313359"/>
    </source>
</evidence>
<name>A0A5C2RN15_9APHY</name>
<organism evidence="1 2">
    <name type="scientific">Lentinus tigrinus ALCF2SS1-6</name>
    <dbReference type="NCBI Taxonomy" id="1328759"/>
    <lineage>
        <taxon>Eukaryota</taxon>
        <taxon>Fungi</taxon>
        <taxon>Dikarya</taxon>
        <taxon>Basidiomycota</taxon>
        <taxon>Agaricomycotina</taxon>
        <taxon>Agaricomycetes</taxon>
        <taxon>Polyporales</taxon>
        <taxon>Polyporaceae</taxon>
        <taxon>Lentinus</taxon>
    </lineage>
</organism>
<sequence>MADGRSDKGRHLRRGHEETSSCIADEYGAGYLLSSSTMSNICARTIYHQRCSESLTSGRFVSHHLHAASFSL</sequence>
<dbReference type="AlphaFoldDB" id="A0A5C2RN15"/>
<accession>A0A5C2RN15</accession>
<proteinExistence type="predicted"/>
<reference evidence="1" key="1">
    <citation type="journal article" date="2018" name="Genome Biol. Evol.">
        <title>Genomics and development of Lentinus tigrinus, a white-rot wood-decaying mushroom with dimorphic fruiting bodies.</title>
        <authorList>
            <person name="Wu B."/>
            <person name="Xu Z."/>
            <person name="Knudson A."/>
            <person name="Carlson A."/>
            <person name="Chen N."/>
            <person name="Kovaka S."/>
            <person name="LaButti K."/>
            <person name="Lipzen A."/>
            <person name="Pennachio C."/>
            <person name="Riley R."/>
            <person name="Schakwitz W."/>
            <person name="Umezawa K."/>
            <person name="Ohm R.A."/>
            <person name="Grigoriev I.V."/>
            <person name="Nagy L.G."/>
            <person name="Gibbons J."/>
            <person name="Hibbett D."/>
        </authorList>
    </citation>
    <scope>NUCLEOTIDE SEQUENCE [LARGE SCALE GENOMIC DNA]</scope>
    <source>
        <strain evidence="1">ALCF2SS1-6</strain>
    </source>
</reference>
<keyword evidence="2" id="KW-1185">Reference proteome</keyword>
<gene>
    <name evidence="1" type="ORF">L227DRAFT_581736</name>
</gene>
<dbReference type="Proteomes" id="UP000313359">
    <property type="component" value="Unassembled WGS sequence"/>
</dbReference>
<evidence type="ECO:0000313" key="1">
    <source>
        <dbReference type="EMBL" id="RPD53008.1"/>
    </source>
</evidence>
<protein>
    <submittedName>
        <fullName evidence="1">Uncharacterized protein</fullName>
    </submittedName>
</protein>
<dbReference type="EMBL" id="ML122332">
    <property type="protein sequence ID" value="RPD53008.1"/>
    <property type="molecule type" value="Genomic_DNA"/>
</dbReference>